<dbReference type="InterPro" id="IPR029063">
    <property type="entry name" value="SAM-dependent_MTases_sf"/>
</dbReference>
<comment type="similarity">
    <text evidence="1">Belongs to the ANT/ATPSC lysine N-methyltransferase family.</text>
</comment>
<sequence>MADRLLSHMSLDYARTLASEVDPGVPPPPPPSTSAASGSALSKPPPGAVDALRSRAWAGQPLERDTEEAVRRAMEGFSLPDTGVSEWVAALDWRRGSVADELQARGFFSSTRKSNLHRRKRRKYTRASLQAFGSFLGLKRGDVLAFLGSGDGTAALDLCELYPGLVVAGVDDSIGAIRLSKTRAENRRLAAQCLFTCLPRQDWGRWLVDIVNPRDGFVVADAMTCVWLDLDGDALGAVRPFLSRLTSLGTPRILALDCSPGALPPEATMTRRPAEFEPGSLEALPCALWCIPPTVDFVPSARRAHLNVLDQQEDEAFDHEFLGSASNVDEFPDGWCCPFLPSPMERIKRLAELLPLDPGSLVLDLGCGDGRVLTSLAATLVGVKCFGVDIDSGLVERAQTLAQDRGLEHACSFSALDLTSDEAPRHLENLLVAERPSSQSPVFVFLFLVTEALAKIRPLLRALWTKGGVTLVTTGGFHLRDWAYDRGDIAYGLRVIDPAVVSEI</sequence>
<keyword evidence="2" id="KW-0489">Methyltransferase</keyword>
<dbReference type="AlphaFoldDB" id="A0A7S2W988"/>
<dbReference type="GO" id="GO:0005739">
    <property type="term" value="C:mitochondrion"/>
    <property type="evidence" value="ECO:0007669"/>
    <property type="project" value="TreeGrafter"/>
</dbReference>
<dbReference type="PANTHER" id="PTHR13610">
    <property type="entry name" value="METHYLTRANSFERASE DOMAIN-CONTAINING PROTEIN"/>
    <property type="match status" value="1"/>
</dbReference>
<gene>
    <name evidence="7" type="ORF">RMAR1173_LOCUS5809</name>
</gene>
<name>A0A7S2W988_9STRA</name>
<reference evidence="7" key="1">
    <citation type="submission" date="2021-01" db="EMBL/GenBank/DDBJ databases">
        <authorList>
            <person name="Corre E."/>
            <person name="Pelletier E."/>
            <person name="Niang G."/>
            <person name="Scheremetjew M."/>
            <person name="Finn R."/>
            <person name="Kale V."/>
            <person name="Holt S."/>
            <person name="Cochrane G."/>
            <person name="Meng A."/>
            <person name="Brown T."/>
            <person name="Cohen L."/>
        </authorList>
    </citation>
    <scope>NUCLEOTIDE SEQUENCE</scope>
    <source>
        <strain evidence="7">CCMP1243</strain>
    </source>
</reference>
<dbReference type="Pfam" id="PF13649">
    <property type="entry name" value="Methyltransf_25"/>
    <property type="match status" value="1"/>
</dbReference>
<feature type="compositionally biased region" description="Low complexity" evidence="5">
    <location>
        <begin position="33"/>
        <end position="42"/>
    </location>
</feature>
<dbReference type="InterPro" id="IPR026170">
    <property type="entry name" value="FAM173A/B"/>
</dbReference>
<keyword evidence="3" id="KW-0808">Transferase</keyword>
<dbReference type="EMBL" id="HBHJ01008944">
    <property type="protein sequence ID" value="CAD9674628.1"/>
    <property type="molecule type" value="Transcribed_RNA"/>
</dbReference>
<accession>A0A7S2W988</accession>
<evidence type="ECO:0000256" key="4">
    <source>
        <dbReference type="ARBA" id="ARBA00022691"/>
    </source>
</evidence>
<dbReference type="Gene3D" id="3.40.50.150">
    <property type="entry name" value="Vaccinia Virus protein VP39"/>
    <property type="match status" value="2"/>
</dbReference>
<evidence type="ECO:0000256" key="5">
    <source>
        <dbReference type="SAM" id="MobiDB-lite"/>
    </source>
</evidence>
<proteinExistence type="inferred from homology"/>
<dbReference type="PANTHER" id="PTHR13610:SF11">
    <property type="entry name" value="METHYLTRANSFERASE DOMAIN-CONTAINING PROTEIN"/>
    <property type="match status" value="1"/>
</dbReference>
<organism evidence="7">
    <name type="scientific">Rhizochromulina marina</name>
    <dbReference type="NCBI Taxonomy" id="1034831"/>
    <lineage>
        <taxon>Eukaryota</taxon>
        <taxon>Sar</taxon>
        <taxon>Stramenopiles</taxon>
        <taxon>Ochrophyta</taxon>
        <taxon>Dictyochophyceae</taxon>
        <taxon>Rhizochromulinales</taxon>
        <taxon>Rhizochromulina</taxon>
    </lineage>
</organism>
<keyword evidence="4" id="KW-0949">S-adenosyl-L-methionine</keyword>
<evidence type="ECO:0000256" key="1">
    <source>
        <dbReference type="ARBA" id="ARBA00010633"/>
    </source>
</evidence>
<evidence type="ECO:0000313" key="7">
    <source>
        <dbReference type="EMBL" id="CAD9674628.1"/>
    </source>
</evidence>
<evidence type="ECO:0000256" key="3">
    <source>
        <dbReference type="ARBA" id="ARBA00022679"/>
    </source>
</evidence>
<dbReference type="CDD" id="cd02440">
    <property type="entry name" value="AdoMet_MTases"/>
    <property type="match status" value="1"/>
</dbReference>
<dbReference type="GO" id="GO:1905706">
    <property type="term" value="P:regulation of mitochondrial ATP synthesis coupled proton transport"/>
    <property type="evidence" value="ECO:0007669"/>
    <property type="project" value="TreeGrafter"/>
</dbReference>
<dbReference type="GO" id="GO:0032259">
    <property type="term" value="P:methylation"/>
    <property type="evidence" value="ECO:0007669"/>
    <property type="project" value="UniProtKB-KW"/>
</dbReference>
<dbReference type="GO" id="GO:0016279">
    <property type="term" value="F:protein-lysine N-methyltransferase activity"/>
    <property type="evidence" value="ECO:0007669"/>
    <property type="project" value="InterPro"/>
</dbReference>
<feature type="region of interest" description="Disordered" evidence="5">
    <location>
        <begin position="19"/>
        <end position="48"/>
    </location>
</feature>
<evidence type="ECO:0000256" key="2">
    <source>
        <dbReference type="ARBA" id="ARBA00022603"/>
    </source>
</evidence>
<feature type="domain" description="Methyltransferase" evidence="6">
    <location>
        <begin position="362"/>
        <end position="420"/>
    </location>
</feature>
<evidence type="ECO:0000259" key="6">
    <source>
        <dbReference type="Pfam" id="PF13649"/>
    </source>
</evidence>
<dbReference type="InterPro" id="IPR041698">
    <property type="entry name" value="Methyltransf_25"/>
</dbReference>
<dbReference type="SUPFAM" id="SSF53335">
    <property type="entry name" value="S-adenosyl-L-methionine-dependent methyltransferases"/>
    <property type="match status" value="2"/>
</dbReference>
<protein>
    <recommendedName>
        <fullName evidence="6">Methyltransferase domain-containing protein</fullName>
    </recommendedName>
</protein>